<dbReference type="GO" id="GO:0016491">
    <property type="term" value="F:oxidoreductase activity"/>
    <property type="evidence" value="ECO:0007669"/>
    <property type="project" value="UniProtKB-KW"/>
</dbReference>
<name>A0AAE0PAY6_SORBR</name>
<evidence type="ECO:0000259" key="4">
    <source>
        <dbReference type="PROSITE" id="PS00497"/>
    </source>
</evidence>
<dbReference type="PANTHER" id="PTHR11474:SF125">
    <property type="entry name" value="N-ACETYL-6-HYDROXYTRYPTOPHAN OXIDASE IVOB-RELATED"/>
    <property type="match status" value="1"/>
</dbReference>
<feature type="domain" description="Tyrosinase copper-binding" evidence="5">
    <location>
        <begin position="322"/>
        <end position="333"/>
    </location>
</feature>
<protein>
    <recommendedName>
        <fullName evidence="4 5">Tyrosinase copper-binding domain-containing protein</fullName>
    </recommendedName>
</protein>
<dbReference type="InterPro" id="IPR002227">
    <property type="entry name" value="Tyrosinase_Cu-bd"/>
</dbReference>
<organism evidence="6 7">
    <name type="scientific">Sordaria brevicollis</name>
    <dbReference type="NCBI Taxonomy" id="83679"/>
    <lineage>
        <taxon>Eukaryota</taxon>
        <taxon>Fungi</taxon>
        <taxon>Dikarya</taxon>
        <taxon>Ascomycota</taxon>
        <taxon>Pezizomycotina</taxon>
        <taxon>Sordariomycetes</taxon>
        <taxon>Sordariomycetidae</taxon>
        <taxon>Sordariales</taxon>
        <taxon>Sordariaceae</taxon>
        <taxon>Sordaria</taxon>
    </lineage>
</organism>
<reference evidence="6" key="1">
    <citation type="journal article" date="2023" name="Mol. Phylogenet. Evol.">
        <title>Genome-scale phylogeny and comparative genomics of the fungal order Sordariales.</title>
        <authorList>
            <person name="Hensen N."/>
            <person name="Bonometti L."/>
            <person name="Westerberg I."/>
            <person name="Brannstrom I.O."/>
            <person name="Guillou S."/>
            <person name="Cros-Aarteil S."/>
            <person name="Calhoun S."/>
            <person name="Haridas S."/>
            <person name="Kuo A."/>
            <person name="Mondo S."/>
            <person name="Pangilinan J."/>
            <person name="Riley R."/>
            <person name="LaButti K."/>
            <person name="Andreopoulos B."/>
            <person name="Lipzen A."/>
            <person name="Chen C."/>
            <person name="Yan M."/>
            <person name="Daum C."/>
            <person name="Ng V."/>
            <person name="Clum A."/>
            <person name="Steindorff A."/>
            <person name="Ohm R.A."/>
            <person name="Martin F."/>
            <person name="Silar P."/>
            <person name="Natvig D.O."/>
            <person name="Lalanne C."/>
            <person name="Gautier V."/>
            <person name="Ament-Velasquez S.L."/>
            <person name="Kruys A."/>
            <person name="Hutchinson M.I."/>
            <person name="Powell A.J."/>
            <person name="Barry K."/>
            <person name="Miller A.N."/>
            <person name="Grigoriev I.V."/>
            <person name="Debuchy R."/>
            <person name="Gladieux P."/>
            <person name="Hiltunen Thoren M."/>
            <person name="Johannesson H."/>
        </authorList>
    </citation>
    <scope>NUCLEOTIDE SEQUENCE</scope>
    <source>
        <strain evidence="6">FGSC 1904</strain>
    </source>
</reference>
<feature type="signal peptide" evidence="3">
    <location>
        <begin position="1"/>
        <end position="19"/>
    </location>
</feature>
<reference evidence="6" key="2">
    <citation type="submission" date="2023-07" db="EMBL/GenBank/DDBJ databases">
        <authorList>
            <consortium name="Lawrence Berkeley National Laboratory"/>
            <person name="Haridas S."/>
            <person name="Hensen N."/>
            <person name="Bonometti L."/>
            <person name="Westerberg I."/>
            <person name="Brannstrom I.O."/>
            <person name="Guillou S."/>
            <person name="Cros-Aarteil S."/>
            <person name="Calhoun S."/>
            <person name="Kuo A."/>
            <person name="Mondo S."/>
            <person name="Pangilinan J."/>
            <person name="Riley R."/>
            <person name="LaButti K."/>
            <person name="Andreopoulos B."/>
            <person name="Lipzen A."/>
            <person name="Chen C."/>
            <person name="Yanf M."/>
            <person name="Daum C."/>
            <person name="Ng V."/>
            <person name="Clum A."/>
            <person name="Steindorff A."/>
            <person name="Ohm R."/>
            <person name="Martin F."/>
            <person name="Silar P."/>
            <person name="Natvig D."/>
            <person name="Lalanne C."/>
            <person name="Gautier V."/>
            <person name="Ament-velasquez S.L."/>
            <person name="Kruys A."/>
            <person name="Hutchinson M.I."/>
            <person name="Powell A.J."/>
            <person name="Barry K."/>
            <person name="Miller A.N."/>
            <person name="Grigoriev I.V."/>
            <person name="Debuchy R."/>
            <person name="Gladieux P."/>
            <person name="Thoren M.H."/>
            <person name="Johannesson H."/>
        </authorList>
    </citation>
    <scope>NUCLEOTIDE SEQUENCE</scope>
    <source>
        <strain evidence="6">FGSC 1904</strain>
    </source>
</reference>
<accession>A0AAE0PAY6</accession>
<evidence type="ECO:0000256" key="1">
    <source>
        <dbReference type="ARBA" id="ARBA00022723"/>
    </source>
</evidence>
<dbReference type="EMBL" id="JAUTDP010000009">
    <property type="protein sequence ID" value="KAK3396554.1"/>
    <property type="molecule type" value="Genomic_DNA"/>
</dbReference>
<evidence type="ECO:0000313" key="6">
    <source>
        <dbReference type="EMBL" id="KAK3396554.1"/>
    </source>
</evidence>
<keyword evidence="3" id="KW-0732">Signal</keyword>
<proteinExistence type="predicted"/>
<evidence type="ECO:0000313" key="7">
    <source>
        <dbReference type="Proteomes" id="UP001281003"/>
    </source>
</evidence>
<dbReference type="GO" id="GO:0046872">
    <property type="term" value="F:metal ion binding"/>
    <property type="evidence" value="ECO:0007669"/>
    <property type="project" value="UniProtKB-KW"/>
</dbReference>
<keyword evidence="2" id="KW-0560">Oxidoreductase</keyword>
<feature type="domain" description="Tyrosinase copper-binding" evidence="4">
    <location>
        <begin position="116"/>
        <end position="133"/>
    </location>
</feature>
<dbReference type="AlphaFoldDB" id="A0AAE0PAY6"/>
<dbReference type="PRINTS" id="PR00092">
    <property type="entry name" value="TYROSINASE"/>
</dbReference>
<feature type="chain" id="PRO_5042122094" description="Tyrosinase copper-binding domain-containing protein" evidence="3">
    <location>
        <begin position="20"/>
        <end position="401"/>
    </location>
</feature>
<dbReference type="Gene3D" id="1.10.1280.10">
    <property type="entry name" value="Di-copper center containing domain from catechol oxidase"/>
    <property type="match status" value="1"/>
</dbReference>
<evidence type="ECO:0000259" key="5">
    <source>
        <dbReference type="PROSITE" id="PS00498"/>
    </source>
</evidence>
<dbReference type="InterPro" id="IPR008922">
    <property type="entry name" value="Di-copper_centre_dom_sf"/>
</dbReference>
<dbReference type="InterPro" id="IPR050316">
    <property type="entry name" value="Tyrosinase/Hemocyanin"/>
</dbReference>
<dbReference type="SUPFAM" id="SSF48056">
    <property type="entry name" value="Di-copper centre-containing domain"/>
    <property type="match status" value="1"/>
</dbReference>
<dbReference type="PANTHER" id="PTHR11474">
    <property type="entry name" value="TYROSINASE FAMILY MEMBER"/>
    <property type="match status" value="1"/>
</dbReference>
<evidence type="ECO:0000256" key="2">
    <source>
        <dbReference type="ARBA" id="ARBA00023002"/>
    </source>
</evidence>
<dbReference type="PROSITE" id="PS00497">
    <property type="entry name" value="TYROSINASE_1"/>
    <property type="match status" value="1"/>
</dbReference>
<dbReference type="PROSITE" id="PS00498">
    <property type="entry name" value="TYROSINASE_2"/>
    <property type="match status" value="1"/>
</dbReference>
<dbReference type="Pfam" id="PF00264">
    <property type="entry name" value="Tyrosinase"/>
    <property type="match status" value="1"/>
</dbReference>
<comment type="caution">
    <text evidence="6">The sequence shown here is derived from an EMBL/GenBank/DDBJ whole genome shotgun (WGS) entry which is preliminary data.</text>
</comment>
<evidence type="ECO:0000256" key="3">
    <source>
        <dbReference type="SAM" id="SignalP"/>
    </source>
</evidence>
<gene>
    <name evidence="6" type="ORF">B0T20DRAFT_275142</name>
</gene>
<keyword evidence="1" id="KW-0479">Metal-binding</keyword>
<sequence length="401" mass="44708">MQIKSLICVSAALAGAASALDLPKFSQKDIDSGAALAALNKIATQNAMKNFKGKCKKSNYRVRQEWRTIPPGQRRKYIEAVKCFQKKPSVFPEIEGAVSAYEDLQWIHLNRTWEVHFSGLFLPWHRYLMHVYERELEACGYKGPTPYWEWGFDTEGDLGNSPVFDGSDTSIGSNGAHVPHEGYNITIWPDAPPVTYPPGNGGGCIAKGPFSDMDTHLGPMQLSDWGTSIPKSVEDPTRKNTRCVSRDLNNVFLKAHANFRNTTNLILLNQELDIFQAALANDARFYSDPRMAPFVGDQGVHFGGHMSIGGDPAGDFFLSNGDPAFYLHHGQVDRVWWIWQHLDPANRHNVSGTHTFLNVIPGPSPEVDLDEEMVVHPNMPPVVIRDLMNTLGGEPLCYVYI</sequence>
<dbReference type="Proteomes" id="UP001281003">
    <property type="component" value="Unassembled WGS sequence"/>
</dbReference>
<keyword evidence="7" id="KW-1185">Reference proteome</keyword>